<evidence type="ECO:0000313" key="3">
    <source>
        <dbReference type="EMBL" id="CAJ1077247.1"/>
    </source>
</evidence>
<dbReference type="AlphaFoldDB" id="A0AAV1GUB4"/>
<keyword evidence="2" id="KW-1133">Transmembrane helix</keyword>
<dbReference type="EMBL" id="OY660880">
    <property type="protein sequence ID" value="CAJ1077247.1"/>
    <property type="molecule type" value="Genomic_DNA"/>
</dbReference>
<proteinExistence type="predicted"/>
<gene>
    <name evidence="3" type="ORF">XNOV1_A009616</name>
</gene>
<keyword evidence="2" id="KW-0472">Membrane</keyword>
<keyword evidence="2" id="KW-0812">Transmembrane</keyword>
<accession>A0AAV1GUB4</accession>
<feature type="compositionally biased region" description="Basic and acidic residues" evidence="1">
    <location>
        <begin position="88"/>
        <end position="103"/>
    </location>
</feature>
<evidence type="ECO:0000256" key="1">
    <source>
        <dbReference type="SAM" id="MobiDB-lite"/>
    </source>
</evidence>
<feature type="compositionally biased region" description="Basic and acidic residues" evidence="1">
    <location>
        <begin position="112"/>
        <end position="122"/>
    </location>
</feature>
<feature type="region of interest" description="Disordered" evidence="1">
    <location>
        <begin position="85"/>
        <end position="147"/>
    </location>
</feature>
<organism evidence="3 4">
    <name type="scientific">Xyrichtys novacula</name>
    <name type="common">Pearly razorfish</name>
    <name type="synonym">Hemipteronotus novacula</name>
    <dbReference type="NCBI Taxonomy" id="13765"/>
    <lineage>
        <taxon>Eukaryota</taxon>
        <taxon>Metazoa</taxon>
        <taxon>Chordata</taxon>
        <taxon>Craniata</taxon>
        <taxon>Vertebrata</taxon>
        <taxon>Euteleostomi</taxon>
        <taxon>Actinopterygii</taxon>
        <taxon>Neopterygii</taxon>
        <taxon>Teleostei</taxon>
        <taxon>Neoteleostei</taxon>
        <taxon>Acanthomorphata</taxon>
        <taxon>Eupercaria</taxon>
        <taxon>Labriformes</taxon>
        <taxon>Labridae</taxon>
        <taxon>Xyrichtys</taxon>
    </lineage>
</organism>
<reference evidence="3" key="1">
    <citation type="submission" date="2023-08" db="EMBL/GenBank/DDBJ databases">
        <authorList>
            <person name="Alioto T."/>
            <person name="Alioto T."/>
            <person name="Gomez Garrido J."/>
        </authorList>
    </citation>
    <scope>NUCLEOTIDE SEQUENCE</scope>
</reference>
<name>A0AAV1GUB4_XYRNO</name>
<feature type="transmembrane region" description="Helical" evidence="2">
    <location>
        <begin position="52"/>
        <end position="72"/>
    </location>
</feature>
<feature type="transmembrane region" description="Helical" evidence="2">
    <location>
        <begin position="12"/>
        <end position="40"/>
    </location>
</feature>
<evidence type="ECO:0000256" key="2">
    <source>
        <dbReference type="SAM" id="Phobius"/>
    </source>
</evidence>
<protein>
    <submittedName>
        <fullName evidence="3">Uncharacterized protein</fullName>
    </submittedName>
</protein>
<evidence type="ECO:0000313" key="4">
    <source>
        <dbReference type="Proteomes" id="UP001178508"/>
    </source>
</evidence>
<sequence length="239" mass="26735">MRLPLHVQDCLPLCYPLLLCVCAHVCVYMCVCVCVCVPIWGCVNMYVQGKNVLSSLQTDGVCVYLFLLLLSWSGVRRWRMIEKEEEEERRGKKRSNDGEREREADEEINPVARDETETERKERGRWRFLGQKEGEEGGGGGDGVKETRADMLSPGALIHNSPPWQTFIHILTPHGCAQWSSRPSTSRCLSMDTPAEPRSVSPLLLHFGDSSASHSLTKNPALFLSVTAPLTLFQSGALM</sequence>
<dbReference type="Proteomes" id="UP001178508">
    <property type="component" value="Chromosome 17"/>
</dbReference>
<keyword evidence="4" id="KW-1185">Reference proteome</keyword>